<dbReference type="SUPFAM" id="SSF51445">
    <property type="entry name" value="(Trans)glycosidases"/>
    <property type="match status" value="1"/>
</dbReference>
<organism evidence="1 2">
    <name type="scientific">Hwangdonia lutea</name>
    <dbReference type="NCBI Taxonomy" id="3075823"/>
    <lineage>
        <taxon>Bacteria</taxon>
        <taxon>Pseudomonadati</taxon>
        <taxon>Bacteroidota</taxon>
        <taxon>Flavobacteriia</taxon>
        <taxon>Flavobacteriales</taxon>
        <taxon>Flavobacteriaceae</taxon>
        <taxon>Hwangdonia</taxon>
    </lineage>
</organism>
<dbReference type="KEGG" id="hws:RNZ46_12920"/>
<evidence type="ECO:0000313" key="1">
    <source>
        <dbReference type="EMBL" id="WOD42890.1"/>
    </source>
</evidence>
<evidence type="ECO:0000313" key="2">
    <source>
        <dbReference type="Proteomes" id="UP001302486"/>
    </source>
</evidence>
<protein>
    <submittedName>
        <fullName evidence="1">Uncharacterized protein</fullName>
    </submittedName>
</protein>
<dbReference type="InterPro" id="IPR017853">
    <property type="entry name" value="GH"/>
</dbReference>
<keyword evidence="2" id="KW-1185">Reference proteome</keyword>
<dbReference type="RefSeq" id="WP_316982581.1">
    <property type="nucleotide sequence ID" value="NZ_CP136521.1"/>
</dbReference>
<dbReference type="EMBL" id="CP136521">
    <property type="protein sequence ID" value="WOD42890.1"/>
    <property type="molecule type" value="Genomic_DNA"/>
</dbReference>
<dbReference type="PROSITE" id="PS51257">
    <property type="entry name" value="PROKAR_LIPOPROTEIN"/>
    <property type="match status" value="1"/>
</dbReference>
<reference evidence="2" key="1">
    <citation type="submission" date="2024-06" db="EMBL/GenBank/DDBJ databases">
        <title>Hwangdonia haimaensis gen. nov., sp. nov., a member of the family Flavobacteriaceae isolated from the haima cold seep.</title>
        <authorList>
            <person name="Li J."/>
        </authorList>
    </citation>
    <scope>NUCLEOTIDE SEQUENCE [LARGE SCALE GENOMIC DNA]</scope>
    <source>
        <strain evidence="2">SCSIO 19198</strain>
    </source>
</reference>
<sequence>MTIKPYIFALFLIFSCAKNEDIKNQNPTHLKYFGFAITDCGTNYLNQVDHFVNLVDMCPTDLTSLENRIEINTLNDNKVIIHLQGLFIDPVADPSSPTGIRYELLSNYAELFNTWKANNTFISSEKVAAFTVADEPAWNKMNMNDLATITKFIKQAFPKIPIMLIEAPDVIHNLEITDDIDWMGFDRYGTLDPLNDTEYLNRLALIKSKRTNTNQKMVLIMESQWLDYYTNEGFEESVLIPMANSYYELAKKEKDVIALISYLLPSGFDAPDQKGFLDLSTEVQKTIKTIGNEIVN</sequence>
<name>A0AA97ELT8_9FLAO</name>
<dbReference type="Proteomes" id="UP001302486">
    <property type="component" value="Chromosome"/>
</dbReference>
<gene>
    <name evidence="1" type="ORF">RNZ46_12920</name>
</gene>
<proteinExistence type="predicted"/>
<dbReference type="AlphaFoldDB" id="A0AA97ELT8"/>
<accession>A0AA97ELT8</accession>